<evidence type="ECO:0000256" key="2">
    <source>
        <dbReference type="ARBA" id="ARBA00022741"/>
    </source>
</evidence>
<keyword evidence="3" id="KW-0378">Hydrolase</keyword>
<dbReference type="PANTHER" id="PTHR42708">
    <property type="entry name" value="ATP/GTP-BINDING PROTEIN-RELATED"/>
    <property type="match status" value="1"/>
</dbReference>
<dbReference type="InterPro" id="IPR052705">
    <property type="entry name" value="Gliding_Motility_GTPase"/>
</dbReference>
<accession>A0A5S9N8U5</accession>
<organism evidence="5 6">
    <name type="scientific">BD1-7 clade bacterium</name>
    <dbReference type="NCBI Taxonomy" id="2029982"/>
    <lineage>
        <taxon>Bacteria</taxon>
        <taxon>Pseudomonadati</taxon>
        <taxon>Pseudomonadota</taxon>
        <taxon>Gammaproteobacteria</taxon>
        <taxon>Cellvibrionales</taxon>
        <taxon>Spongiibacteraceae</taxon>
        <taxon>BD1-7 clade</taxon>
    </lineage>
</organism>
<evidence type="ECO:0000313" key="5">
    <source>
        <dbReference type="EMBL" id="CAA0078446.1"/>
    </source>
</evidence>
<evidence type="ECO:0000256" key="1">
    <source>
        <dbReference type="ARBA" id="ARBA00005290"/>
    </source>
</evidence>
<evidence type="ECO:0008006" key="7">
    <source>
        <dbReference type="Google" id="ProtNLM"/>
    </source>
</evidence>
<dbReference type="OrthoDB" id="4319884at2"/>
<evidence type="ECO:0000313" key="6">
    <source>
        <dbReference type="Proteomes" id="UP000434580"/>
    </source>
</evidence>
<dbReference type="PANTHER" id="PTHR42708:SF1">
    <property type="entry name" value="GLIDING MOTILITY PROTEIN MGLA"/>
    <property type="match status" value="1"/>
</dbReference>
<keyword evidence="4" id="KW-0342">GTP-binding</keyword>
<evidence type="ECO:0000256" key="3">
    <source>
        <dbReference type="ARBA" id="ARBA00022801"/>
    </source>
</evidence>
<dbReference type="AlphaFoldDB" id="A0A5S9N8U5"/>
<sequence>MNQHKILFSGPVGAGKTTAIGSLSDIDVVGTEADASDDVKKMKRHTTVAMDYGIIYLDNAIKVHLYGTPGQERFDFMWEILADGALGLILLIDASRDSAANDLVEYLKAFSDLIAKTAVAVGLTRCENNPAFGPRAANGILHDQGIQAPVFEVDARSRKDMSLLLKGLLFTLDPGAHDAE</sequence>
<keyword evidence="2" id="KW-0547">Nucleotide-binding</keyword>
<comment type="similarity">
    <text evidence="1">Belongs to the GPN-loop GTPase family.</text>
</comment>
<dbReference type="GO" id="GO:0016787">
    <property type="term" value="F:hydrolase activity"/>
    <property type="evidence" value="ECO:0007669"/>
    <property type="project" value="UniProtKB-KW"/>
</dbReference>
<dbReference type="Gene3D" id="3.40.50.300">
    <property type="entry name" value="P-loop containing nucleotide triphosphate hydrolases"/>
    <property type="match status" value="1"/>
</dbReference>
<proteinExistence type="inferred from homology"/>
<dbReference type="Proteomes" id="UP000434580">
    <property type="component" value="Unassembled WGS sequence"/>
</dbReference>
<dbReference type="CDD" id="cd00882">
    <property type="entry name" value="Ras_like_GTPase"/>
    <property type="match status" value="1"/>
</dbReference>
<reference evidence="5 6" key="1">
    <citation type="submission" date="2019-11" db="EMBL/GenBank/DDBJ databases">
        <authorList>
            <person name="Holert J."/>
        </authorList>
    </citation>
    <scope>NUCLEOTIDE SEQUENCE [LARGE SCALE GENOMIC DNA]</scope>
    <source>
        <strain evidence="5">BC5_2</strain>
    </source>
</reference>
<dbReference type="GO" id="GO:0005525">
    <property type="term" value="F:GTP binding"/>
    <property type="evidence" value="ECO:0007669"/>
    <property type="project" value="UniProtKB-KW"/>
</dbReference>
<name>A0A5S9N8U5_9GAMM</name>
<gene>
    <name evidence="5" type="ORF">DPBNPPHM_00030</name>
</gene>
<protein>
    <recommendedName>
        <fullName evidence="7">GTP-binding protein</fullName>
    </recommendedName>
</protein>
<dbReference type="Pfam" id="PF03029">
    <property type="entry name" value="ATP_bind_1"/>
    <property type="match status" value="1"/>
</dbReference>
<dbReference type="InterPro" id="IPR027417">
    <property type="entry name" value="P-loop_NTPase"/>
</dbReference>
<dbReference type="SUPFAM" id="SSF52540">
    <property type="entry name" value="P-loop containing nucleoside triphosphate hydrolases"/>
    <property type="match status" value="1"/>
</dbReference>
<evidence type="ECO:0000256" key="4">
    <source>
        <dbReference type="ARBA" id="ARBA00023134"/>
    </source>
</evidence>
<dbReference type="EMBL" id="CACSII010000001">
    <property type="protein sequence ID" value="CAA0078446.1"/>
    <property type="molecule type" value="Genomic_DNA"/>
</dbReference>
<dbReference type="InterPro" id="IPR004130">
    <property type="entry name" value="Gpn"/>
</dbReference>